<keyword evidence="2" id="KW-0436">Ligase</keyword>
<dbReference type="PANTHER" id="PTHR43107:SF15">
    <property type="entry name" value="FATTY ACID TRANSPORT PROTEIN 3, ISOFORM A"/>
    <property type="match status" value="1"/>
</dbReference>
<dbReference type="Pfam" id="PF00501">
    <property type="entry name" value="AMP-binding"/>
    <property type="match status" value="1"/>
</dbReference>
<keyword evidence="4" id="KW-0067">ATP-binding</keyword>
<dbReference type="InterPro" id="IPR020845">
    <property type="entry name" value="AMP-binding_CS"/>
</dbReference>
<evidence type="ECO:0000313" key="7">
    <source>
        <dbReference type="EMBL" id="KAB2382316.1"/>
    </source>
</evidence>
<dbReference type="GO" id="GO:0044539">
    <property type="term" value="P:long-chain fatty acid import into cell"/>
    <property type="evidence" value="ECO:0007669"/>
    <property type="project" value="TreeGrafter"/>
</dbReference>
<accession>A0A6L3W097</accession>
<dbReference type="AlphaFoldDB" id="A0A6L3W097"/>
<proteinExistence type="inferred from homology"/>
<evidence type="ECO:0000259" key="6">
    <source>
        <dbReference type="Pfam" id="PF13193"/>
    </source>
</evidence>
<protein>
    <submittedName>
        <fullName evidence="7">AMP-binding protein</fullName>
    </submittedName>
</protein>
<dbReference type="InterPro" id="IPR042099">
    <property type="entry name" value="ANL_N_sf"/>
</dbReference>
<dbReference type="RefSeq" id="WP_151540573.1">
    <property type="nucleotide sequence ID" value="NZ_WBMR01000032.1"/>
</dbReference>
<dbReference type="InterPro" id="IPR000873">
    <property type="entry name" value="AMP-dep_synth/lig_dom"/>
</dbReference>
<evidence type="ECO:0000259" key="5">
    <source>
        <dbReference type="Pfam" id="PF00501"/>
    </source>
</evidence>
<dbReference type="GO" id="GO:0005324">
    <property type="term" value="F:long-chain fatty acid transmembrane transporter activity"/>
    <property type="evidence" value="ECO:0007669"/>
    <property type="project" value="TreeGrafter"/>
</dbReference>
<dbReference type="PROSITE" id="PS00455">
    <property type="entry name" value="AMP_BINDING"/>
    <property type="match status" value="1"/>
</dbReference>
<evidence type="ECO:0000256" key="1">
    <source>
        <dbReference type="ARBA" id="ARBA00006432"/>
    </source>
</evidence>
<dbReference type="InterPro" id="IPR045851">
    <property type="entry name" value="AMP-bd_C_sf"/>
</dbReference>
<dbReference type="Gene3D" id="3.30.300.30">
    <property type="match status" value="1"/>
</dbReference>
<name>A0A6L3W097_9ACTN</name>
<dbReference type="GO" id="GO:0005524">
    <property type="term" value="F:ATP binding"/>
    <property type="evidence" value="ECO:0007669"/>
    <property type="project" value="UniProtKB-KW"/>
</dbReference>
<evidence type="ECO:0000256" key="3">
    <source>
        <dbReference type="ARBA" id="ARBA00022741"/>
    </source>
</evidence>
<dbReference type="GO" id="GO:0005886">
    <property type="term" value="C:plasma membrane"/>
    <property type="evidence" value="ECO:0007669"/>
    <property type="project" value="TreeGrafter"/>
</dbReference>
<gene>
    <name evidence="7" type="ORF">F9B16_14520</name>
</gene>
<dbReference type="Proteomes" id="UP000483004">
    <property type="component" value="Unassembled WGS sequence"/>
</dbReference>
<dbReference type="OrthoDB" id="9803968at2"/>
<dbReference type="GO" id="GO:0004467">
    <property type="term" value="F:long-chain fatty acid-CoA ligase activity"/>
    <property type="evidence" value="ECO:0007669"/>
    <property type="project" value="TreeGrafter"/>
</dbReference>
<dbReference type="InterPro" id="IPR025110">
    <property type="entry name" value="AMP-bd_C"/>
</dbReference>
<comment type="similarity">
    <text evidence="1">Belongs to the ATP-dependent AMP-binding enzyme family.</text>
</comment>
<dbReference type="SUPFAM" id="SSF56801">
    <property type="entry name" value="Acetyl-CoA synthetase-like"/>
    <property type="match status" value="1"/>
</dbReference>
<evidence type="ECO:0000256" key="2">
    <source>
        <dbReference type="ARBA" id="ARBA00022598"/>
    </source>
</evidence>
<feature type="domain" description="AMP-dependent synthetase/ligase" evidence="5">
    <location>
        <begin position="19"/>
        <end position="374"/>
    </location>
</feature>
<sequence>MASPTFADLLLERAGDGHPGLRFEDETYSWARAVAAARTRAALLPDACPEPPGRPRHVGVLLENVPEYVFWIFAAALGRATVVGINPTRRGAELAADVRHTDCDLIVTDTAHLPLLDALGGAVPPDRVLVVDSDPYAASLREAEARAEHGDPGARPEDRLLLLFTSGSTGAPKAVACGQGRLAAIAERSAMMGIERDSVTYVAMPLFHGNAVMANLAMAVHAGATVALRRRFSASGFLPDVRRFGVTYFNYVGRALAYVLATPEAPDDHDNTLQCAFGTEASAQDMAGFARRFGCRIIEGYGSSEGAISLRKTPDSPPDALGVAPPDLEVAVLDPATGAECPRARFDAAGALLNPGEAIGELAGLNAAGAFEGYYKDPEADAERVRGGVYWSGDLGYRDEAGYIYFAGRGADRLRVDSENFAAAPVERILARWPAVVMCAVYPVPDPRTGDQVMAALELHDGAAFDPDGFADFLAAQPDLGTKWAPRFVRIVRPMPLTATGKVHKRPLRRLLWEPVDGQDVWVRPGRALAYEPLTAERAAKLRAEFAEHGRDHALGTL</sequence>
<reference evidence="7 8" key="1">
    <citation type="submission" date="2019-09" db="EMBL/GenBank/DDBJ databases">
        <title>Actinomadura physcomitrii sp. nov., a novel actinomycete isolated from moss [Physcomitrium sphaericum (Ludw) Fuernr].</title>
        <authorList>
            <person name="Liu C."/>
            <person name="Zhuang X."/>
        </authorList>
    </citation>
    <scope>NUCLEOTIDE SEQUENCE [LARGE SCALE GENOMIC DNA]</scope>
    <source>
        <strain evidence="7 8">CYP1-1B</strain>
    </source>
</reference>
<keyword evidence="3" id="KW-0547">Nucleotide-binding</keyword>
<dbReference type="EMBL" id="WBMR01000032">
    <property type="protein sequence ID" value="KAB2382316.1"/>
    <property type="molecule type" value="Genomic_DNA"/>
</dbReference>
<keyword evidence="8" id="KW-1185">Reference proteome</keyword>
<evidence type="ECO:0000313" key="8">
    <source>
        <dbReference type="Proteomes" id="UP000483004"/>
    </source>
</evidence>
<dbReference type="Pfam" id="PF13193">
    <property type="entry name" value="AMP-binding_C"/>
    <property type="match status" value="1"/>
</dbReference>
<dbReference type="PANTHER" id="PTHR43107">
    <property type="entry name" value="LONG-CHAIN FATTY ACID TRANSPORT PROTEIN"/>
    <property type="match status" value="1"/>
</dbReference>
<organism evidence="7 8">
    <name type="scientific">Actinomadura montaniterrae</name>
    <dbReference type="NCBI Taxonomy" id="1803903"/>
    <lineage>
        <taxon>Bacteria</taxon>
        <taxon>Bacillati</taxon>
        <taxon>Actinomycetota</taxon>
        <taxon>Actinomycetes</taxon>
        <taxon>Streptosporangiales</taxon>
        <taxon>Thermomonosporaceae</taxon>
        <taxon>Actinomadura</taxon>
    </lineage>
</organism>
<feature type="domain" description="AMP-binding enzyme C-terminal" evidence="6">
    <location>
        <begin position="426"/>
        <end position="502"/>
    </location>
</feature>
<comment type="caution">
    <text evidence="7">The sequence shown here is derived from an EMBL/GenBank/DDBJ whole genome shotgun (WGS) entry which is preliminary data.</text>
</comment>
<dbReference type="Gene3D" id="3.40.50.12780">
    <property type="entry name" value="N-terminal domain of ligase-like"/>
    <property type="match status" value="1"/>
</dbReference>
<evidence type="ECO:0000256" key="4">
    <source>
        <dbReference type="ARBA" id="ARBA00022840"/>
    </source>
</evidence>